<comment type="caution">
    <text evidence="1">The sequence shown here is derived from an EMBL/GenBank/DDBJ whole genome shotgun (WGS) entry which is preliminary data.</text>
</comment>
<gene>
    <name evidence="1" type="ORF">LEP1GSC062_1956</name>
</gene>
<proteinExistence type="predicted"/>
<organism evidence="1 2">
    <name type="scientific">Leptospira alexanderi serovar Manhao 3 str. L 60</name>
    <dbReference type="NCBI Taxonomy" id="1049759"/>
    <lineage>
        <taxon>Bacteria</taxon>
        <taxon>Pseudomonadati</taxon>
        <taxon>Spirochaetota</taxon>
        <taxon>Spirochaetia</taxon>
        <taxon>Leptospirales</taxon>
        <taxon>Leptospiraceae</taxon>
        <taxon>Leptospira</taxon>
    </lineage>
</organism>
<keyword evidence="2" id="KW-1185">Reference proteome</keyword>
<accession>V6IBD1</accession>
<evidence type="ECO:0000313" key="2">
    <source>
        <dbReference type="Proteomes" id="UP000018747"/>
    </source>
</evidence>
<reference evidence="1" key="1">
    <citation type="submission" date="2013-05" db="EMBL/GenBank/DDBJ databases">
        <authorList>
            <person name="Harkins D.M."/>
            <person name="Durkin A.S."/>
            <person name="Brinkac L.M."/>
            <person name="Haft D.H."/>
            <person name="Selengut J.D."/>
            <person name="Sanka R."/>
            <person name="DePew J."/>
            <person name="Purushe J."/>
            <person name="Hartskeerl R.A."/>
            <person name="Ahmed A."/>
            <person name="van der Linden H."/>
            <person name="Goris M.G.A."/>
            <person name="Vinetz J.M."/>
            <person name="Sutton G.G."/>
            <person name="Nierman W.C."/>
            <person name="Fouts D.E."/>
        </authorList>
    </citation>
    <scope>NUCLEOTIDE SEQUENCE [LARGE SCALE GENOMIC DNA]</scope>
    <source>
        <strain evidence="1">L 60</strain>
    </source>
</reference>
<dbReference type="AlphaFoldDB" id="V6IBD1"/>
<dbReference type="EMBL" id="AHMT02000051">
    <property type="protein sequence ID" value="EQA61388.1"/>
    <property type="molecule type" value="Genomic_DNA"/>
</dbReference>
<sequence length="45" mass="5065">MTRNSAENVREAVISFGLETKKKIKGIINTSAKLESNTLKFLIRN</sequence>
<dbReference type="Proteomes" id="UP000018747">
    <property type="component" value="Unassembled WGS sequence"/>
</dbReference>
<protein>
    <submittedName>
        <fullName evidence="1">Uncharacterized protein</fullName>
    </submittedName>
</protein>
<name>V6IBD1_9LEPT</name>
<evidence type="ECO:0000313" key="1">
    <source>
        <dbReference type="EMBL" id="EQA61388.1"/>
    </source>
</evidence>